<dbReference type="Proteomes" id="UP000051242">
    <property type="component" value="Unassembled WGS sequence"/>
</dbReference>
<evidence type="ECO:0000256" key="1">
    <source>
        <dbReference type="ARBA" id="ARBA00023235"/>
    </source>
</evidence>
<dbReference type="Gene3D" id="3.40.50.1860">
    <property type="match status" value="2"/>
</dbReference>
<dbReference type="InterPro" id="IPR015942">
    <property type="entry name" value="Asp/Glu/hydantoin_racemase"/>
</dbReference>
<reference evidence="2 3" key="1">
    <citation type="submission" date="2015-10" db="EMBL/GenBank/DDBJ databases">
        <title>Metagenome-Assembled Genomes uncover a global brackish microbiome.</title>
        <authorList>
            <person name="Hugerth L.W."/>
            <person name="Larsson J."/>
            <person name="Alneberg J."/>
            <person name="Lindh M.V."/>
            <person name="Legrand C."/>
            <person name="Pinhassi J."/>
            <person name="Andersson A.F."/>
        </authorList>
    </citation>
    <scope>NUCLEOTIDE SEQUENCE [LARGE SCALE GENOMIC DNA]</scope>
    <source>
        <strain evidence="2">BACL22 MAG-120619-bin3</strain>
    </source>
</reference>
<name>A0A0R2SSH1_9GAMM</name>
<sequence>MPAHIGLIGGIGPAATDYYYRKIIAAFAQLDAELELTLAHADAPTLLRNLQNDDRKSQMEIYTRLTNRLKNTGADFVAITSIAGHFCIEEFKDESPLPVIDMIESVQEEIDLKGFSRLGIIGTEQVMRSEFYGALRKIKVVTPSPNLLKNVHEAYVSVASSGIVTALQRETFNAACTELIEDFGVDAVLIGGTDLALVYDEESAVFPIVDCAAIHSRKVVSISYQKG</sequence>
<evidence type="ECO:0000313" key="3">
    <source>
        <dbReference type="Proteomes" id="UP000051242"/>
    </source>
</evidence>
<dbReference type="PANTHER" id="PTHR21198:SF7">
    <property type="entry name" value="ASPARTATE-GLUTAMATE RACEMASE FAMILY"/>
    <property type="match status" value="1"/>
</dbReference>
<evidence type="ECO:0000313" key="2">
    <source>
        <dbReference type="EMBL" id="KRO77769.1"/>
    </source>
</evidence>
<dbReference type="InterPro" id="IPR001920">
    <property type="entry name" value="Asp/Glu_race"/>
</dbReference>
<dbReference type="SUPFAM" id="SSF53681">
    <property type="entry name" value="Aspartate/glutamate racemase"/>
    <property type="match status" value="2"/>
</dbReference>
<proteinExistence type="predicted"/>
<dbReference type="Pfam" id="PF01177">
    <property type="entry name" value="Asp_Glu_race"/>
    <property type="match status" value="1"/>
</dbReference>
<protein>
    <submittedName>
        <fullName evidence="2">Aspartate racemase</fullName>
    </submittedName>
</protein>
<comment type="caution">
    <text evidence="2">The sequence shown here is derived from an EMBL/GenBank/DDBJ whole genome shotgun (WGS) entry which is preliminary data.</text>
</comment>
<dbReference type="GO" id="GO:0047661">
    <property type="term" value="F:amino-acid racemase activity"/>
    <property type="evidence" value="ECO:0007669"/>
    <property type="project" value="InterPro"/>
</dbReference>
<dbReference type="EMBL" id="LICD01000434">
    <property type="protein sequence ID" value="KRO77769.1"/>
    <property type="molecule type" value="Genomic_DNA"/>
</dbReference>
<dbReference type="PANTHER" id="PTHR21198">
    <property type="entry name" value="GLUTAMATE RACEMASE"/>
    <property type="match status" value="1"/>
</dbReference>
<accession>A0A0R2SSH1</accession>
<gene>
    <name evidence="2" type="ORF">ABR85_03350</name>
</gene>
<dbReference type="AlphaFoldDB" id="A0A0R2SSH1"/>
<organism evidence="2 3">
    <name type="scientific">OM182 bacterium BACL3 MAG-120619-bin3</name>
    <dbReference type="NCBI Taxonomy" id="1655593"/>
    <lineage>
        <taxon>Bacteria</taxon>
        <taxon>Pseudomonadati</taxon>
        <taxon>Pseudomonadota</taxon>
        <taxon>Gammaproteobacteria</taxon>
        <taxon>OMG group</taxon>
        <taxon>OM182 clade</taxon>
    </lineage>
</organism>
<keyword evidence="1" id="KW-0413">Isomerase</keyword>